<reference evidence="1 2" key="1">
    <citation type="journal article" date="2024" name="BMC Biol.">
        <title>Comparative genomics of Ascetosporea gives new insight into the evolutionary basis for animal parasitism in Rhizaria.</title>
        <authorList>
            <person name="Hiltunen Thoren M."/>
            <person name="Onut-Brannstrom I."/>
            <person name="Alfjorden A."/>
            <person name="Peckova H."/>
            <person name="Swords F."/>
            <person name="Hooper C."/>
            <person name="Holzer A.S."/>
            <person name="Bass D."/>
            <person name="Burki F."/>
        </authorList>
    </citation>
    <scope>NUCLEOTIDE SEQUENCE [LARGE SCALE GENOMIC DNA]</scope>
    <source>
        <strain evidence="1">20-A016</strain>
    </source>
</reference>
<dbReference type="EMBL" id="JBDODL010003976">
    <property type="protein sequence ID" value="MES1922892.1"/>
    <property type="molecule type" value="Genomic_DNA"/>
</dbReference>
<name>A0ABV2ATB0_9EUKA</name>
<comment type="caution">
    <text evidence="1">The sequence shown here is derived from an EMBL/GenBank/DDBJ whole genome shotgun (WGS) entry which is preliminary data.</text>
</comment>
<organism evidence="1 2">
    <name type="scientific">Bonamia ostreae</name>
    <dbReference type="NCBI Taxonomy" id="126728"/>
    <lineage>
        <taxon>Eukaryota</taxon>
        <taxon>Sar</taxon>
        <taxon>Rhizaria</taxon>
        <taxon>Endomyxa</taxon>
        <taxon>Ascetosporea</taxon>
        <taxon>Haplosporida</taxon>
        <taxon>Bonamia</taxon>
    </lineage>
</organism>
<dbReference type="Proteomes" id="UP001439008">
    <property type="component" value="Unassembled WGS sequence"/>
</dbReference>
<evidence type="ECO:0000313" key="2">
    <source>
        <dbReference type="Proteomes" id="UP001439008"/>
    </source>
</evidence>
<keyword evidence="2" id="KW-1185">Reference proteome</keyword>
<evidence type="ECO:0000313" key="1">
    <source>
        <dbReference type="EMBL" id="MES1922892.1"/>
    </source>
</evidence>
<gene>
    <name evidence="1" type="ORF">MHBO_004423</name>
</gene>
<sequence length="129" mass="15052">MNYKGPLDPNGALFKSLSDNSINETTFVDEKESKNLLSISTDLSKNNETFFNEKEKSDYLKMETDFLIKLERPFCFYVGKENEEERVQNKETGRNLDQYLIEFLIDSIAQTKVLNRRSLKDDISISKSY</sequence>
<accession>A0ABV2ATB0</accession>
<proteinExistence type="predicted"/>
<protein>
    <submittedName>
        <fullName evidence="1">Uncharacterized protein</fullName>
    </submittedName>
</protein>